<proteinExistence type="predicted"/>
<dbReference type="PROSITE" id="PS50088">
    <property type="entry name" value="ANK_REPEAT"/>
    <property type="match status" value="3"/>
</dbReference>
<gene>
    <name evidence="6" type="ORF">PISL3812_03900</name>
</gene>
<dbReference type="InterPro" id="IPR055497">
    <property type="entry name" value="DUF7069"/>
</dbReference>
<keyword evidence="7" id="KW-1185">Reference proteome</keyword>
<dbReference type="Gene3D" id="1.25.40.20">
    <property type="entry name" value="Ankyrin repeat-containing domain"/>
    <property type="match status" value="1"/>
</dbReference>
<dbReference type="InterPro" id="IPR035994">
    <property type="entry name" value="Nucleoside_phosphorylase_sf"/>
</dbReference>
<feature type="domain" description="Nephrocystin 3-like N-terminal" evidence="5">
    <location>
        <begin position="398"/>
        <end position="560"/>
    </location>
</feature>
<dbReference type="InterPro" id="IPR053137">
    <property type="entry name" value="NLR-like"/>
</dbReference>
<dbReference type="SUPFAM" id="SSF52540">
    <property type="entry name" value="P-loop containing nucleoside triphosphate hydrolases"/>
    <property type="match status" value="1"/>
</dbReference>
<evidence type="ECO:0000313" key="6">
    <source>
        <dbReference type="EMBL" id="CRG86887.1"/>
    </source>
</evidence>
<dbReference type="OrthoDB" id="163438at2759"/>
<name>A0A0U1LTY8_TALIS</name>
<dbReference type="InterPro" id="IPR054471">
    <property type="entry name" value="GPIID_WHD"/>
</dbReference>
<evidence type="ECO:0000259" key="3">
    <source>
        <dbReference type="Pfam" id="PF22939"/>
    </source>
</evidence>
<dbReference type="AlphaFoldDB" id="A0A0U1LTY8"/>
<dbReference type="PRINTS" id="PR01415">
    <property type="entry name" value="ANKYRIN"/>
</dbReference>
<dbReference type="Gene3D" id="3.40.50.300">
    <property type="entry name" value="P-loop containing nucleotide triphosphate hydrolases"/>
    <property type="match status" value="1"/>
</dbReference>
<dbReference type="OMA" id="VEGTCMW"/>
<dbReference type="STRING" id="28573.A0A0U1LTY8"/>
<keyword evidence="1" id="KW-0677">Repeat</keyword>
<dbReference type="EMBL" id="CVMT01000003">
    <property type="protein sequence ID" value="CRG86887.1"/>
    <property type="molecule type" value="Genomic_DNA"/>
</dbReference>
<dbReference type="Pfam" id="PF24883">
    <property type="entry name" value="NPHP3_N"/>
    <property type="match status" value="1"/>
</dbReference>
<dbReference type="InterPro" id="IPR056884">
    <property type="entry name" value="NPHP3-like_N"/>
</dbReference>
<feature type="domain" description="DUF7069" evidence="4">
    <location>
        <begin position="590"/>
        <end position="656"/>
    </location>
</feature>
<dbReference type="PANTHER" id="PTHR46082:SF11">
    <property type="entry name" value="AAA+ ATPASE DOMAIN-CONTAINING PROTEIN-RELATED"/>
    <property type="match status" value="1"/>
</dbReference>
<feature type="repeat" description="ANK" evidence="2">
    <location>
        <begin position="1000"/>
        <end position="1032"/>
    </location>
</feature>
<evidence type="ECO:0000313" key="7">
    <source>
        <dbReference type="Proteomes" id="UP000054383"/>
    </source>
</evidence>
<evidence type="ECO:0000259" key="5">
    <source>
        <dbReference type="Pfam" id="PF24883"/>
    </source>
</evidence>
<dbReference type="SMART" id="SM00248">
    <property type="entry name" value="ANK"/>
    <property type="match status" value="5"/>
</dbReference>
<dbReference type="Gene3D" id="3.40.50.1580">
    <property type="entry name" value="Nucleoside phosphorylase domain"/>
    <property type="match status" value="1"/>
</dbReference>
<dbReference type="InterPro" id="IPR027417">
    <property type="entry name" value="P-loop_NTPase"/>
</dbReference>
<keyword evidence="2" id="KW-0040">ANK repeat</keyword>
<evidence type="ECO:0000256" key="1">
    <source>
        <dbReference type="ARBA" id="ARBA00022737"/>
    </source>
</evidence>
<dbReference type="GO" id="GO:0003824">
    <property type="term" value="F:catalytic activity"/>
    <property type="evidence" value="ECO:0007669"/>
    <property type="project" value="InterPro"/>
</dbReference>
<feature type="domain" description="GPI inositol-deacylase winged helix" evidence="3">
    <location>
        <begin position="671"/>
        <end position="758"/>
    </location>
</feature>
<dbReference type="Pfam" id="PF23239">
    <property type="entry name" value="DUF7069"/>
    <property type="match status" value="1"/>
</dbReference>
<evidence type="ECO:0000256" key="2">
    <source>
        <dbReference type="PROSITE-ProRule" id="PRU00023"/>
    </source>
</evidence>
<organism evidence="6 7">
    <name type="scientific">Talaromyces islandicus</name>
    <name type="common">Penicillium islandicum</name>
    <dbReference type="NCBI Taxonomy" id="28573"/>
    <lineage>
        <taxon>Eukaryota</taxon>
        <taxon>Fungi</taxon>
        <taxon>Dikarya</taxon>
        <taxon>Ascomycota</taxon>
        <taxon>Pezizomycotina</taxon>
        <taxon>Eurotiomycetes</taxon>
        <taxon>Eurotiomycetidae</taxon>
        <taxon>Eurotiales</taxon>
        <taxon>Trichocomaceae</taxon>
        <taxon>Talaromyces</taxon>
        <taxon>Talaromyces sect. Islandici</taxon>
    </lineage>
</organism>
<dbReference type="GO" id="GO:0009116">
    <property type="term" value="P:nucleoside metabolic process"/>
    <property type="evidence" value="ECO:0007669"/>
    <property type="project" value="InterPro"/>
</dbReference>
<reference evidence="6 7" key="1">
    <citation type="submission" date="2015-04" db="EMBL/GenBank/DDBJ databases">
        <authorList>
            <person name="Syromyatnikov M.Y."/>
            <person name="Popov V.N."/>
        </authorList>
    </citation>
    <scope>NUCLEOTIDE SEQUENCE [LARGE SCALE GENOMIC DNA]</scope>
    <source>
        <strain evidence="6">WF-38-12</strain>
    </source>
</reference>
<dbReference type="Pfam" id="PF22939">
    <property type="entry name" value="WHD_GPIID"/>
    <property type="match status" value="1"/>
</dbReference>
<dbReference type="Pfam" id="PF12796">
    <property type="entry name" value="Ank_2"/>
    <property type="match status" value="2"/>
</dbReference>
<dbReference type="SUPFAM" id="SSF53167">
    <property type="entry name" value="Purine and uridine phosphorylases"/>
    <property type="match status" value="1"/>
</dbReference>
<dbReference type="Proteomes" id="UP000054383">
    <property type="component" value="Unassembled WGS sequence"/>
</dbReference>
<feature type="repeat" description="ANK" evidence="2">
    <location>
        <begin position="908"/>
        <end position="940"/>
    </location>
</feature>
<accession>A0A0U1LTY8</accession>
<dbReference type="PROSITE" id="PS50297">
    <property type="entry name" value="ANK_REP_REGION"/>
    <property type="match status" value="3"/>
</dbReference>
<dbReference type="InterPro" id="IPR036770">
    <property type="entry name" value="Ankyrin_rpt-contain_sf"/>
</dbReference>
<dbReference type="PANTHER" id="PTHR46082">
    <property type="entry name" value="ATP/GTP-BINDING PROTEIN-RELATED"/>
    <property type="match status" value="1"/>
</dbReference>
<dbReference type="SUPFAM" id="SSF48403">
    <property type="entry name" value="Ankyrin repeat"/>
    <property type="match status" value="1"/>
</dbReference>
<dbReference type="InterPro" id="IPR002110">
    <property type="entry name" value="Ankyrin_rpt"/>
</dbReference>
<sequence>MSNPDEYTVGWICAVSTEYVAARAFLDEEHERPQFVSRHDNNDYTLGKISGHYVVLAVLPDGEYGIASAASVARDMLFSFPNVRIGLMVGIGGGAPSPKHDIRLGDIVVSIPRDGKSGVFQYDYGKAVQDQAFRPTGYLNQPPTFLRTAVNGLKAKYESDGHQLDTAINSALEKKPRLRKKYSRPDPSTDRLYRSEVTHPLNDDSSCSAVCSQVPSQFVERNKRPEDEDNPAIHYGVIASGSQLMKDASVRDKLAAGAGVLCFEMEAAGLMNQFPCLVVRGICDYSDSHKNKEWQGYAAMAAAAYTKDLLRRITPNKVEAETKICEIAEISDIVSGLYEVAGEQRSFTKQLLQVEKDFAQERLSNEEQRCHQLFRLTVRNKDATYEWYKDRVEERVGETCMWFLNHENFQRWLKQESGPLLVSADPGCGKSVLTKYLIDDYLPRWATICYFFFKDNDQNTVRQAICAVLHQLFSQKPSLIKHAMAQYRQDGQGLVDSMKSLWKVLQNAIKDPQAGPVIIVLDALDECDESEFLDLMRNVESQFRDDLLGQGKLKYLLTSRPYEQILSGFDGLFEAFPYIRIPGEEESETISQEVNRVISHRVDKLAKKKTLAPDIKVYLETRLRETTHRTYLWVYLVFDYLEKLSFKKTLEGVKYATAAMPKSVNDAYEQILKKSEKDSMVRKALSIILAASRPLTLSEMNIAVSVDDTSQSIHDLDLEDEENFKLRIRSWCGLFVSIHHQQIYFLHQTAREFLLADAASPANAPSQPLWYHSITIHHAHAVLAKLCVLYLNLFNFDIDLSTDANGGNNHFASRYAFLDYSAKAWGAHFRKAGIVDDGGIVSSVRRICDPSSKSYSTWFSIYRKTTFWGHMDMWLVTELLVASYFGHSAIVKLLLGRETEIEAIDNSYGRTALSWAAFEGHDDVVKILLEKCAEVNSKDEEGCSPLALAAMEGHEAIGAEVNSRDDYGRTPLSLAVRDGREDIIDVLLEKGAEVDVKDKYGRTPLLWAAEGGRDNLVATLVRKGTDLNIQDTSGLTALQLASFKFHAGVEKVLLQNGASIPSDFYGLATLFSTDPSS</sequence>
<feature type="repeat" description="ANK" evidence="2">
    <location>
        <begin position="967"/>
        <end position="999"/>
    </location>
</feature>
<evidence type="ECO:0000259" key="4">
    <source>
        <dbReference type="Pfam" id="PF23239"/>
    </source>
</evidence>
<protein>
    <submittedName>
        <fullName evidence="6">Ankyrin-3</fullName>
    </submittedName>
</protein>